<name>A0A4Z0YZU2_9PEZI</name>
<dbReference type="STRING" id="37992.A0A4Z0YZU2"/>
<evidence type="ECO:0000313" key="3">
    <source>
        <dbReference type="Proteomes" id="UP000297716"/>
    </source>
</evidence>
<gene>
    <name evidence="2" type="ORF">E0Z10_g6809</name>
</gene>
<feature type="transmembrane region" description="Helical" evidence="1">
    <location>
        <begin position="241"/>
        <end position="261"/>
    </location>
</feature>
<dbReference type="Proteomes" id="UP000297716">
    <property type="component" value="Unassembled WGS sequence"/>
</dbReference>
<keyword evidence="1" id="KW-0472">Membrane</keyword>
<comment type="caution">
    <text evidence="2">The sequence shown here is derived from an EMBL/GenBank/DDBJ whole genome shotgun (WGS) entry which is preliminary data.</text>
</comment>
<sequence>MFRPVIHPFSTKTMKAFLTLNAPRPTIPTAKGQYARTKYWAAFPEEVRKPPEEQDTTPLSHHSPFEFESKIQRQLLWATYGPWNWLAGPRAPIAPKNPRPVTFQDVRGRGPLFNLSKIELDADPEQAKQQWRKLCVEYDLKQEVATTLWEENRELEIRCGIVVAECKMIQERHNSVTRIWRELDADNQRLCEEIKRAQNMIPAPQRNAMKLDVEFDELSMWSRNKPAERRRIAQRNIRRRYWTRLFGLGLGLLSITFWYSMIYC</sequence>
<keyword evidence="1" id="KW-0812">Transmembrane</keyword>
<keyword evidence="1" id="KW-1133">Transmembrane helix</keyword>
<proteinExistence type="predicted"/>
<evidence type="ECO:0000256" key="1">
    <source>
        <dbReference type="SAM" id="Phobius"/>
    </source>
</evidence>
<organism evidence="2 3">
    <name type="scientific">Xylaria hypoxylon</name>
    <dbReference type="NCBI Taxonomy" id="37992"/>
    <lineage>
        <taxon>Eukaryota</taxon>
        <taxon>Fungi</taxon>
        <taxon>Dikarya</taxon>
        <taxon>Ascomycota</taxon>
        <taxon>Pezizomycotina</taxon>
        <taxon>Sordariomycetes</taxon>
        <taxon>Xylariomycetidae</taxon>
        <taxon>Xylariales</taxon>
        <taxon>Xylariaceae</taxon>
        <taxon>Xylaria</taxon>
    </lineage>
</organism>
<keyword evidence="3" id="KW-1185">Reference proteome</keyword>
<dbReference type="OrthoDB" id="4741488at2759"/>
<reference evidence="2 3" key="1">
    <citation type="submission" date="2019-03" db="EMBL/GenBank/DDBJ databases">
        <title>Draft genome sequence of Xylaria hypoxylon DSM 108379, a ubiquitous saprotrophic-parasitic fungi on hardwood.</title>
        <authorList>
            <person name="Buettner E."/>
            <person name="Leonhardt S."/>
            <person name="Gebauer A.M."/>
            <person name="Liers C."/>
            <person name="Hofrichter M."/>
            <person name="Kellner H."/>
        </authorList>
    </citation>
    <scope>NUCLEOTIDE SEQUENCE [LARGE SCALE GENOMIC DNA]</scope>
    <source>
        <strain evidence="2 3">DSM 108379</strain>
    </source>
</reference>
<protein>
    <submittedName>
        <fullName evidence="2">Uncharacterized protein</fullName>
    </submittedName>
</protein>
<evidence type="ECO:0000313" key="2">
    <source>
        <dbReference type="EMBL" id="TGJ81952.1"/>
    </source>
</evidence>
<dbReference type="EMBL" id="SKBN01000146">
    <property type="protein sequence ID" value="TGJ81952.1"/>
    <property type="molecule type" value="Genomic_DNA"/>
</dbReference>
<accession>A0A4Z0YZU2</accession>
<dbReference type="AlphaFoldDB" id="A0A4Z0YZU2"/>